<protein>
    <submittedName>
        <fullName evidence="1">Uncharacterized protein</fullName>
    </submittedName>
</protein>
<evidence type="ECO:0000313" key="1">
    <source>
        <dbReference type="EMBL" id="CEK58976.1"/>
    </source>
</evidence>
<dbReference type="EMBL" id="HACG01012111">
    <property type="protein sequence ID" value="CEK58976.1"/>
    <property type="molecule type" value="Transcribed_RNA"/>
</dbReference>
<dbReference type="AlphaFoldDB" id="A0A0B6YT88"/>
<organism evidence="1">
    <name type="scientific">Arion vulgaris</name>
    <dbReference type="NCBI Taxonomy" id="1028688"/>
    <lineage>
        <taxon>Eukaryota</taxon>
        <taxon>Metazoa</taxon>
        <taxon>Spiralia</taxon>
        <taxon>Lophotrochozoa</taxon>
        <taxon>Mollusca</taxon>
        <taxon>Gastropoda</taxon>
        <taxon>Heterobranchia</taxon>
        <taxon>Euthyneura</taxon>
        <taxon>Panpulmonata</taxon>
        <taxon>Eupulmonata</taxon>
        <taxon>Stylommatophora</taxon>
        <taxon>Helicina</taxon>
        <taxon>Arionoidea</taxon>
        <taxon>Arionidae</taxon>
        <taxon>Arion</taxon>
    </lineage>
</organism>
<accession>A0A0B6YT88</accession>
<reference evidence="1" key="1">
    <citation type="submission" date="2014-12" db="EMBL/GenBank/DDBJ databases">
        <title>Insight into the proteome of Arion vulgaris.</title>
        <authorList>
            <person name="Aradska J."/>
            <person name="Bulat T."/>
            <person name="Smidak R."/>
            <person name="Sarate P."/>
            <person name="Gangsoo J."/>
            <person name="Sialana F."/>
            <person name="Bilban M."/>
            <person name="Lubec G."/>
        </authorList>
    </citation>
    <scope>NUCLEOTIDE SEQUENCE</scope>
    <source>
        <tissue evidence="1">Skin</tissue>
    </source>
</reference>
<name>A0A0B6YT88_9EUPU</name>
<proteinExistence type="predicted"/>
<sequence length="80" mass="8910">VVMKSCLDGDPEIRTSAQEALKQLADCSQMRRSLSNTGEENYKDSFNRICSSISEKTKRARSDISNIVITPPTPSQMLCQ</sequence>
<feature type="non-terminal residue" evidence="1">
    <location>
        <position position="80"/>
    </location>
</feature>
<gene>
    <name evidence="1" type="primary">ORF34762</name>
</gene>
<feature type="non-terminal residue" evidence="1">
    <location>
        <position position="1"/>
    </location>
</feature>